<dbReference type="AlphaFoldDB" id="A0A4R2KV42"/>
<keyword evidence="3" id="KW-1185">Reference proteome</keyword>
<dbReference type="PANTHER" id="PTHR41709:SF2">
    <property type="entry name" value="CIRCADIAN CLOCK PROTEIN KAIB2"/>
    <property type="match status" value="1"/>
</dbReference>
<protein>
    <submittedName>
        <fullName evidence="2">KaiB-like protein</fullName>
    </submittedName>
</protein>
<evidence type="ECO:0000313" key="3">
    <source>
        <dbReference type="Proteomes" id="UP000294980"/>
    </source>
</evidence>
<dbReference type="Gene3D" id="3.40.30.10">
    <property type="entry name" value="Glutaredoxin"/>
    <property type="match status" value="1"/>
</dbReference>
<organism evidence="2 3">
    <name type="scientific">Chromatocurvus halotolerans</name>
    <dbReference type="NCBI Taxonomy" id="1132028"/>
    <lineage>
        <taxon>Bacteria</taxon>
        <taxon>Pseudomonadati</taxon>
        <taxon>Pseudomonadota</taxon>
        <taxon>Gammaproteobacteria</taxon>
        <taxon>Cellvibrionales</taxon>
        <taxon>Halieaceae</taxon>
        <taxon>Chromatocurvus</taxon>
    </lineage>
</organism>
<comment type="caution">
    <text evidence="2">The sequence shown here is derived from an EMBL/GenBank/DDBJ whole genome shotgun (WGS) entry which is preliminary data.</text>
</comment>
<proteinExistence type="predicted"/>
<dbReference type="Proteomes" id="UP000294980">
    <property type="component" value="Unassembled WGS sequence"/>
</dbReference>
<dbReference type="GO" id="GO:0048511">
    <property type="term" value="P:rhythmic process"/>
    <property type="evidence" value="ECO:0007669"/>
    <property type="project" value="InterPro"/>
</dbReference>
<dbReference type="InterPro" id="IPR039022">
    <property type="entry name" value="KaiB-like"/>
</dbReference>
<feature type="domain" description="KaiB" evidence="1">
    <location>
        <begin position="11"/>
        <end position="89"/>
    </location>
</feature>
<evidence type="ECO:0000313" key="2">
    <source>
        <dbReference type="EMBL" id="TCO78341.1"/>
    </source>
</evidence>
<gene>
    <name evidence="2" type="ORF">EV688_101157</name>
</gene>
<name>A0A4R2KV42_9GAMM</name>
<accession>A0A4R2KV42</accession>
<dbReference type="PANTHER" id="PTHR41709">
    <property type="entry name" value="KAIB-LIKE PROTEIN 1"/>
    <property type="match status" value="1"/>
</dbReference>
<dbReference type="RefSeq" id="WP_117316397.1">
    <property type="nucleotide sequence ID" value="NZ_QQSW01000006.1"/>
</dbReference>
<dbReference type="InterPro" id="IPR036249">
    <property type="entry name" value="Thioredoxin-like_sf"/>
</dbReference>
<sequence length="100" mass="10752">MGSPINTPRLTLYIAGDLPNSRRARAHLEAWLQRAAIASDDVEVVDVLTHPERAAEEDIFMTPALVFSGGSGRQVFVGDLSDGEYLGDLQANTSDSHDGV</sequence>
<dbReference type="OrthoDB" id="5458519at2"/>
<dbReference type="SMART" id="SM01248">
    <property type="entry name" value="KaiB"/>
    <property type="match status" value="1"/>
</dbReference>
<evidence type="ECO:0000259" key="1">
    <source>
        <dbReference type="SMART" id="SM01248"/>
    </source>
</evidence>
<dbReference type="InterPro" id="IPR011649">
    <property type="entry name" value="KaiB_domain"/>
</dbReference>
<dbReference type="EMBL" id="SLWX01000001">
    <property type="protein sequence ID" value="TCO78341.1"/>
    <property type="molecule type" value="Genomic_DNA"/>
</dbReference>
<dbReference type="Pfam" id="PF07689">
    <property type="entry name" value="KaiB"/>
    <property type="match status" value="1"/>
</dbReference>
<reference evidence="2 3" key="1">
    <citation type="submission" date="2019-03" db="EMBL/GenBank/DDBJ databases">
        <title>Genomic Encyclopedia of Type Strains, Phase IV (KMG-IV): sequencing the most valuable type-strain genomes for metagenomic binning, comparative biology and taxonomic classification.</title>
        <authorList>
            <person name="Goeker M."/>
        </authorList>
    </citation>
    <scope>NUCLEOTIDE SEQUENCE [LARGE SCALE GENOMIC DNA]</scope>
    <source>
        <strain evidence="2 3">DSM 23344</strain>
    </source>
</reference>
<dbReference type="SUPFAM" id="SSF52833">
    <property type="entry name" value="Thioredoxin-like"/>
    <property type="match status" value="1"/>
</dbReference>